<accession>A0A0A9BFZ4</accession>
<proteinExistence type="predicted"/>
<name>A0A0A9BFZ4_ARUDO</name>
<dbReference type="EMBL" id="GBRH01239678">
    <property type="protein sequence ID" value="JAD58217.1"/>
    <property type="molecule type" value="Transcribed_RNA"/>
</dbReference>
<organism evidence="1">
    <name type="scientific">Arundo donax</name>
    <name type="common">Giant reed</name>
    <name type="synonym">Donax arundinaceus</name>
    <dbReference type="NCBI Taxonomy" id="35708"/>
    <lineage>
        <taxon>Eukaryota</taxon>
        <taxon>Viridiplantae</taxon>
        <taxon>Streptophyta</taxon>
        <taxon>Embryophyta</taxon>
        <taxon>Tracheophyta</taxon>
        <taxon>Spermatophyta</taxon>
        <taxon>Magnoliopsida</taxon>
        <taxon>Liliopsida</taxon>
        <taxon>Poales</taxon>
        <taxon>Poaceae</taxon>
        <taxon>PACMAD clade</taxon>
        <taxon>Arundinoideae</taxon>
        <taxon>Arundineae</taxon>
        <taxon>Arundo</taxon>
    </lineage>
</organism>
<protein>
    <submittedName>
        <fullName evidence="1">Uncharacterized protein</fullName>
    </submittedName>
</protein>
<sequence length="38" mass="4512">MYVNLTLPSHSWWIWITGFEDMEPMLLSGFHLLKESTT</sequence>
<evidence type="ECO:0000313" key="1">
    <source>
        <dbReference type="EMBL" id="JAD58217.1"/>
    </source>
</evidence>
<reference evidence="1" key="1">
    <citation type="submission" date="2014-09" db="EMBL/GenBank/DDBJ databases">
        <authorList>
            <person name="Magalhaes I.L.F."/>
            <person name="Oliveira U."/>
            <person name="Santos F.R."/>
            <person name="Vidigal T.H.D.A."/>
            <person name="Brescovit A.D."/>
            <person name="Santos A.J."/>
        </authorList>
    </citation>
    <scope>NUCLEOTIDE SEQUENCE</scope>
    <source>
        <tissue evidence="1">Shoot tissue taken approximately 20 cm above the soil surface</tissue>
    </source>
</reference>
<dbReference type="AlphaFoldDB" id="A0A0A9BFZ4"/>
<reference evidence="1" key="2">
    <citation type="journal article" date="2015" name="Data Brief">
        <title>Shoot transcriptome of the giant reed, Arundo donax.</title>
        <authorList>
            <person name="Barrero R.A."/>
            <person name="Guerrero F.D."/>
            <person name="Moolhuijzen P."/>
            <person name="Goolsby J.A."/>
            <person name="Tidwell J."/>
            <person name="Bellgard S.E."/>
            <person name="Bellgard M.I."/>
        </authorList>
    </citation>
    <scope>NUCLEOTIDE SEQUENCE</scope>
    <source>
        <tissue evidence="1">Shoot tissue taken approximately 20 cm above the soil surface</tissue>
    </source>
</reference>